<evidence type="ECO:0000313" key="1">
    <source>
        <dbReference type="EMBL" id="PWZ03655.1"/>
    </source>
</evidence>
<proteinExistence type="predicted"/>
<sequence>MESASFAAGKMVPSGFELTISCTRLLCRTETKPFSVIQYTPAASHIHPPAILVQPNQTNPPKKSYVGAVYNYNSAIRQDGRTLTTIDCRRILQECSFSLSAKFLLWYERPDSRVPVFFASNRCRDPRNAKFTPRISARAGSDLGESSKLNWGARDPIRE</sequence>
<reference evidence="1 2" key="1">
    <citation type="journal article" date="2018" name="Mol. Biol. Evol.">
        <title>Broad Genomic Sampling Reveals a Smut Pathogenic Ancestry of the Fungal Clade Ustilaginomycotina.</title>
        <authorList>
            <person name="Kijpornyongpan T."/>
            <person name="Mondo S.J."/>
            <person name="Barry K."/>
            <person name="Sandor L."/>
            <person name="Lee J."/>
            <person name="Lipzen A."/>
            <person name="Pangilinan J."/>
            <person name="LaButti K."/>
            <person name="Hainaut M."/>
            <person name="Henrissat B."/>
            <person name="Grigoriev I.V."/>
            <person name="Spatafora J.W."/>
            <person name="Aime M.C."/>
        </authorList>
    </citation>
    <scope>NUCLEOTIDE SEQUENCE [LARGE SCALE GENOMIC DNA]</scope>
    <source>
        <strain evidence="1 2">MCA 3645</strain>
    </source>
</reference>
<accession>A0A317XZG8</accession>
<keyword evidence="2" id="KW-1185">Reference proteome</keyword>
<gene>
    <name evidence="1" type="ORF">BCV70DRAFT_21253</name>
</gene>
<dbReference type="Proteomes" id="UP000246740">
    <property type="component" value="Unassembled WGS sequence"/>
</dbReference>
<protein>
    <submittedName>
        <fullName evidence="1">Uncharacterized protein</fullName>
    </submittedName>
</protein>
<evidence type="ECO:0000313" key="2">
    <source>
        <dbReference type="Proteomes" id="UP000246740"/>
    </source>
</evidence>
<name>A0A317XZG8_9BASI</name>
<dbReference type="EMBL" id="KZ819188">
    <property type="protein sequence ID" value="PWZ03655.1"/>
    <property type="molecule type" value="Genomic_DNA"/>
</dbReference>
<dbReference type="InParanoid" id="A0A317XZG8"/>
<dbReference type="AlphaFoldDB" id="A0A317XZG8"/>
<organism evidence="1 2">
    <name type="scientific">Testicularia cyperi</name>
    <dbReference type="NCBI Taxonomy" id="1882483"/>
    <lineage>
        <taxon>Eukaryota</taxon>
        <taxon>Fungi</taxon>
        <taxon>Dikarya</taxon>
        <taxon>Basidiomycota</taxon>
        <taxon>Ustilaginomycotina</taxon>
        <taxon>Ustilaginomycetes</taxon>
        <taxon>Ustilaginales</taxon>
        <taxon>Anthracoideaceae</taxon>
        <taxon>Testicularia</taxon>
    </lineage>
</organism>